<gene>
    <name evidence="4" type="ORF">TeGR_g10720</name>
</gene>
<feature type="compositionally biased region" description="Gly residues" evidence="2">
    <location>
        <begin position="314"/>
        <end position="329"/>
    </location>
</feature>
<sequence>MPPAASQAAVYAAVGAPLVESRAAGVLFSFGVSNSGKSHTLLRGCAPPGPREDAGVLPRLVTGLFEAGATTLTVSVLEIYNEQAFDLLLPARAGPLKLAAAAGALRAPELTEASASSRGEALALLARGLGAATTESTELNARSSRGHTVITLTPAPEAGVELPPAITLVDMAGLERTKTSGVVGRRMRESSAINASIMRVTNVLKALKFNADRPRRAYEQAYNTVQPGPPQSSGRMQGIGSDPSYDPSRPAAPDLSQRMEGWMGTARAGAAAIMKDPLATQFSAGRAGPPGQEQVLQRTGGEYGMRSNVGGAWGGGGGNPNLGGPGRAGVPGHPARQAPAPARGGLSGGGAAAAAGEYEKALILALTPAAGLGLAPPASELRDFLGVFQGLDADAVAIELLERLQEPSAAVKGRTFNVMKAMVDAEAGDPNSAGRYTDFFATCADEILSVARQEPKAAVRALGTGLHARLAGGKPEAKAPPPKAAPPPPPP</sequence>
<feature type="region of interest" description="Disordered" evidence="2">
    <location>
        <begin position="314"/>
        <end position="344"/>
    </location>
</feature>
<dbReference type="PRINTS" id="PR00380">
    <property type="entry name" value="KINESINHEAVY"/>
</dbReference>
<dbReference type="Gene3D" id="3.40.850.10">
    <property type="entry name" value="Kinesin motor domain"/>
    <property type="match status" value="1"/>
</dbReference>
<keyword evidence="1" id="KW-0505">Motor protein</keyword>
<evidence type="ECO:0000259" key="3">
    <source>
        <dbReference type="PROSITE" id="PS50067"/>
    </source>
</evidence>
<name>A0ABQ6N302_9STRA</name>
<dbReference type="PANTHER" id="PTHR24115">
    <property type="entry name" value="KINESIN-RELATED"/>
    <property type="match status" value="1"/>
</dbReference>
<keyword evidence="1" id="KW-0547">Nucleotide-binding</keyword>
<feature type="non-terminal residue" evidence="4">
    <location>
        <position position="491"/>
    </location>
</feature>
<dbReference type="Pfam" id="PF00225">
    <property type="entry name" value="Kinesin"/>
    <property type="match status" value="1"/>
</dbReference>
<dbReference type="InterPro" id="IPR027640">
    <property type="entry name" value="Kinesin-like_fam"/>
</dbReference>
<dbReference type="SUPFAM" id="SSF52540">
    <property type="entry name" value="P-loop containing nucleoside triphosphate hydrolases"/>
    <property type="match status" value="1"/>
</dbReference>
<evidence type="ECO:0000256" key="2">
    <source>
        <dbReference type="SAM" id="MobiDB-lite"/>
    </source>
</evidence>
<comment type="caution">
    <text evidence="4">The sequence shown here is derived from an EMBL/GenBank/DDBJ whole genome shotgun (WGS) entry which is preliminary data.</text>
</comment>
<accession>A0ABQ6N302</accession>
<feature type="domain" description="Kinesin motor" evidence="3">
    <location>
        <begin position="1"/>
        <end position="207"/>
    </location>
</feature>
<evidence type="ECO:0000313" key="4">
    <source>
        <dbReference type="EMBL" id="GMI38554.1"/>
    </source>
</evidence>
<evidence type="ECO:0000256" key="1">
    <source>
        <dbReference type="PROSITE-ProRule" id="PRU00283"/>
    </source>
</evidence>
<dbReference type="SMART" id="SM00129">
    <property type="entry name" value="KISc"/>
    <property type="match status" value="1"/>
</dbReference>
<feature type="compositionally biased region" description="Pro residues" evidence="2">
    <location>
        <begin position="478"/>
        <end position="491"/>
    </location>
</feature>
<feature type="region of interest" description="Disordered" evidence="2">
    <location>
        <begin position="221"/>
        <end position="255"/>
    </location>
</feature>
<keyword evidence="1" id="KW-0067">ATP-binding</keyword>
<keyword evidence="5" id="KW-1185">Reference proteome</keyword>
<dbReference type="PROSITE" id="PS50067">
    <property type="entry name" value="KINESIN_MOTOR_2"/>
    <property type="match status" value="1"/>
</dbReference>
<feature type="compositionally biased region" description="Polar residues" evidence="2">
    <location>
        <begin position="221"/>
        <end position="235"/>
    </location>
</feature>
<feature type="binding site" evidence="1">
    <location>
        <begin position="31"/>
        <end position="38"/>
    </location>
    <ligand>
        <name>ATP</name>
        <dbReference type="ChEBI" id="CHEBI:30616"/>
    </ligand>
</feature>
<proteinExistence type="inferred from homology"/>
<evidence type="ECO:0000313" key="5">
    <source>
        <dbReference type="Proteomes" id="UP001165060"/>
    </source>
</evidence>
<dbReference type="EMBL" id="BRYB01000831">
    <property type="protein sequence ID" value="GMI38554.1"/>
    <property type="molecule type" value="Genomic_DNA"/>
</dbReference>
<dbReference type="InterPro" id="IPR027417">
    <property type="entry name" value="P-loop_NTPase"/>
</dbReference>
<comment type="similarity">
    <text evidence="1">Belongs to the TRAFAC class myosin-kinesin ATPase superfamily. Kinesin family.</text>
</comment>
<dbReference type="InterPro" id="IPR001752">
    <property type="entry name" value="Kinesin_motor_dom"/>
</dbReference>
<dbReference type="InterPro" id="IPR036961">
    <property type="entry name" value="Kinesin_motor_dom_sf"/>
</dbReference>
<dbReference type="Proteomes" id="UP001165060">
    <property type="component" value="Unassembled WGS sequence"/>
</dbReference>
<feature type="compositionally biased region" description="Low complexity" evidence="2">
    <location>
        <begin position="331"/>
        <end position="344"/>
    </location>
</feature>
<feature type="region of interest" description="Disordered" evidence="2">
    <location>
        <begin position="469"/>
        <end position="491"/>
    </location>
</feature>
<protein>
    <recommendedName>
        <fullName evidence="3">Kinesin motor domain-containing protein</fullName>
    </recommendedName>
</protein>
<reference evidence="4 5" key="1">
    <citation type="journal article" date="2023" name="Commun. Biol.">
        <title>Genome analysis of Parmales, the sister group of diatoms, reveals the evolutionary specialization of diatoms from phago-mixotrophs to photoautotrophs.</title>
        <authorList>
            <person name="Ban H."/>
            <person name="Sato S."/>
            <person name="Yoshikawa S."/>
            <person name="Yamada K."/>
            <person name="Nakamura Y."/>
            <person name="Ichinomiya M."/>
            <person name="Sato N."/>
            <person name="Blanc-Mathieu R."/>
            <person name="Endo H."/>
            <person name="Kuwata A."/>
            <person name="Ogata H."/>
        </authorList>
    </citation>
    <scope>NUCLEOTIDE SEQUENCE [LARGE SCALE GENOMIC DNA]</scope>
</reference>
<organism evidence="4 5">
    <name type="scientific">Tetraparma gracilis</name>
    <dbReference type="NCBI Taxonomy" id="2962635"/>
    <lineage>
        <taxon>Eukaryota</taxon>
        <taxon>Sar</taxon>
        <taxon>Stramenopiles</taxon>
        <taxon>Ochrophyta</taxon>
        <taxon>Bolidophyceae</taxon>
        <taxon>Parmales</taxon>
        <taxon>Triparmaceae</taxon>
        <taxon>Tetraparma</taxon>
    </lineage>
</organism>